<dbReference type="InterPro" id="IPR025246">
    <property type="entry name" value="IS30-like_HTH"/>
</dbReference>
<dbReference type="OrthoDB" id="8630911at2759"/>
<proteinExistence type="predicted"/>
<evidence type="ECO:0000259" key="1">
    <source>
        <dbReference type="Pfam" id="PF13936"/>
    </source>
</evidence>
<name>A0A3N4HVT7_ASCIM</name>
<dbReference type="Gene3D" id="1.10.10.60">
    <property type="entry name" value="Homeodomain-like"/>
    <property type="match status" value="1"/>
</dbReference>
<protein>
    <recommendedName>
        <fullName evidence="1">Transposase IS30-like HTH domain-containing protein</fullName>
    </recommendedName>
</protein>
<dbReference type="EMBL" id="ML119811">
    <property type="protein sequence ID" value="RPA73774.1"/>
    <property type="molecule type" value="Genomic_DNA"/>
</dbReference>
<sequence length="117" mass="13290">MNFNQHSNPNENGPITLYQRGYIMALHDLGHSFGEIAKITGRSKTLISNFVNRVLTTGEIEPRTSTGRPRKLSAQAVRATIRSALRDRQQSWEELRLGMGEKVSMSTIKRTLREHNI</sequence>
<evidence type="ECO:0000313" key="2">
    <source>
        <dbReference type="EMBL" id="RPA73774.1"/>
    </source>
</evidence>
<feature type="domain" description="Transposase IS30-like HTH" evidence="1">
    <location>
        <begin position="15"/>
        <end position="53"/>
    </location>
</feature>
<dbReference type="Pfam" id="PF13936">
    <property type="entry name" value="HTH_38"/>
    <property type="match status" value="1"/>
</dbReference>
<dbReference type="STRING" id="1160509.A0A3N4HVT7"/>
<dbReference type="Proteomes" id="UP000275078">
    <property type="component" value="Unassembled WGS sequence"/>
</dbReference>
<accession>A0A3N4HVT7</accession>
<feature type="non-terminal residue" evidence="2">
    <location>
        <position position="117"/>
    </location>
</feature>
<keyword evidence="3" id="KW-1185">Reference proteome</keyword>
<reference evidence="2 3" key="1">
    <citation type="journal article" date="2018" name="Nat. Ecol. Evol.">
        <title>Pezizomycetes genomes reveal the molecular basis of ectomycorrhizal truffle lifestyle.</title>
        <authorList>
            <person name="Murat C."/>
            <person name="Payen T."/>
            <person name="Noel B."/>
            <person name="Kuo A."/>
            <person name="Morin E."/>
            <person name="Chen J."/>
            <person name="Kohler A."/>
            <person name="Krizsan K."/>
            <person name="Balestrini R."/>
            <person name="Da Silva C."/>
            <person name="Montanini B."/>
            <person name="Hainaut M."/>
            <person name="Levati E."/>
            <person name="Barry K.W."/>
            <person name="Belfiori B."/>
            <person name="Cichocki N."/>
            <person name="Clum A."/>
            <person name="Dockter R.B."/>
            <person name="Fauchery L."/>
            <person name="Guy J."/>
            <person name="Iotti M."/>
            <person name="Le Tacon F."/>
            <person name="Lindquist E.A."/>
            <person name="Lipzen A."/>
            <person name="Malagnac F."/>
            <person name="Mello A."/>
            <person name="Molinier V."/>
            <person name="Miyauchi S."/>
            <person name="Poulain J."/>
            <person name="Riccioni C."/>
            <person name="Rubini A."/>
            <person name="Sitrit Y."/>
            <person name="Splivallo R."/>
            <person name="Traeger S."/>
            <person name="Wang M."/>
            <person name="Zifcakova L."/>
            <person name="Wipf D."/>
            <person name="Zambonelli A."/>
            <person name="Paolocci F."/>
            <person name="Nowrousian M."/>
            <person name="Ottonello S."/>
            <person name="Baldrian P."/>
            <person name="Spatafora J.W."/>
            <person name="Henrissat B."/>
            <person name="Nagy L.G."/>
            <person name="Aury J.M."/>
            <person name="Wincker P."/>
            <person name="Grigoriev I.V."/>
            <person name="Bonfante P."/>
            <person name="Martin F.M."/>
        </authorList>
    </citation>
    <scope>NUCLEOTIDE SEQUENCE [LARGE SCALE GENOMIC DNA]</scope>
    <source>
        <strain evidence="2 3">RN42</strain>
    </source>
</reference>
<dbReference type="SUPFAM" id="SSF46689">
    <property type="entry name" value="Homeodomain-like"/>
    <property type="match status" value="1"/>
</dbReference>
<dbReference type="InterPro" id="IPR009057">
    <property type="entry name" value="Homeodomain-like_sf"/>
</dbReference>
<organism evidence="2 3">
    <name type="scientific">Ascobolus immersus RN42</name>
    <dbReference type="NCBI Taxonomy" id="1160509"/>
    <lineage>
        <taxon>Eukaryota</taxon>
        <taxon>Fungi</taxon>
        <taxon>Dikarya</taxon>
        <taxon>Ascomycota</taxon>
        <taxon>Pezizomycotina</taxon>
        <taxon>Pezizomycetes</taxon>
        <taxon>Pezizales</taxon>
        <taxon>Ascobolaceae</taxon>
        <taxon>Ascobolus</taxon>
    </lineage>
</organism>
<evidence type="ECO:0000313" key="3">
    <source>
        <dbReference type="Proteomes" id="UP000275078"/>
    </source>
</evidence>
<gene>
    <name evidence="2" type="ORF">BJ508DRAFT_215952</name>
</gene>
<dbReference type="AlphaFoldDB" id="A0A3N4HVT7"/>